<dbReference type="GO" id="GO:0008780">
    <property type="term" value="F:acyl-[acyl-carrier-protein]-UDP-N-acetylglucosamine O-acyltransferase activity"/>
    <property type="evidence" value="ECO:0007669"/>
    <property type="project" value="UniProtKB-UniRule"/>
</dbReference>
<dbReference type="AlphaFoldDB" id="A0A0K6HXF6"/>
<evidence type="ECO:0000259" key="7">
    <source>
        <dbReference type="Pfam" id="PF13720"/>
    </source>
</evidence>
<comment type="similarity">
    <text evidence="6">Belongs to the transferase hexapeptide repeat family. LpxA subfamily.</text>
</comment>
<keyword evidence="3 6" id="KW-0808">Transferase</keyword>
<comment type="pathway">
    <text evidence="6">Glycolipid biosynthesis; lipid IV(A) biosynthesis; lipid IV(A) from (3R)-3-hydroxytetradecanoyl-[acyl-carrier-protein] and UDP-N-acetyl-alpha-D-glucosamine: step 1/6.</text>
</comment>
<dbReference type="EC" id="2.3.1.129" evidence="6"/>
<dbReference type="PANTHER" id="PTHR43480">
    <property type="entry name" value="ACYL-[ACYL-CARRIER-PROTEIN]--UDP-N-ACETYLGLUCOSAMINE O-ACYLTRANSFERASE"/>
    <property type="match status" value="1"/>
</dbReference>
<keyword evidence="6" id="KW-0677">Repeat</keyword>
<evidence type="ECO:0000256" key="4">
    <source>
        <dbReference type="ARBA" id="ARBA00023098"/>
    </source>
</evidence>
<dbReference type="InterPro" id="IPR029098">
    <property type="entry name" value="Acetyltransf_C"/>
</dbReference>
<keyword evidence="4 6" id="KW-0443">Lipid metabolism</keyword>
<comment type="subunit">
    <text evidence="6">Homotrimer.</text>
</comment>
<keyword evidence="1 6" id="KW-0444">Lipid biosynthesis</keyword>
<dbReference type="GO" id="GO:0005737">
    <property type="term" value="C:cytoplasm"/>
    <property type="evidence" value="ECO:0007669"/>
    <property type="project" value="UniProtKB-SubCell"/>
</dbReference>
<dbReference type="HAMAP" id="MF_00387">
    <property type="entry name" value="LpxA"/>
    <property type="match status" value="1"/>
</dbReference>
<evidence type="ECO:0000256" key="2">
    <source>
        <dbReference type="ARBA" id="ARBA00022556"/>
    </source>
</evidence>
<keyword evidence="9" id="KW-1185">Reference proteome</keyword>
<evidence type="ECO:0000256" key="6">
    <source>
        <dbReference type="HAMAP-Rule" id="MF_00387"/>
    </source>
</evidence>
<dbReference type="InterPro" id="IPR010137">
    <property type="entry name" value="Lipid_A_LpxA"/>
</dbReference>
<dbReference type="NCBIfam" id="NF003657">
    <property type="entry name" value="PRK05289.1"/>
    <property type="match status" value="1"/>
</dbReference>
<dbReference type="NCBIfam" id="TIGR01852">
    <property type="entry name" value="lipid_A_lpxA"/>
    <property type="match status" value="1"/>
</dbReference>
<dbReference type="GO" id="GO:0016020">
    <property type="term" value="C:membrane"/>
    <property type="evidence" value="ECO:0007669"/>
    <property type="project" value="GOC"/>
</dbReference>
<dbReference type="Gene3D" id="2.160.10.10">
    <property type="entry name" value="Hexapeptide repeat proteins"/>
    <property type="match status" value="1"/>
</dbReference>
<protein>
    <recommendedName>
        <fullName evidence="6">Acyl-[acyl-carrier-protein]--UDP-N-acetylglucosamine O-acyltransferase</fullName>
        <shortName evidence="6">UDP-N-acetylglucosamine acyltransferase</shortName>
        <ecNumber evidence="6">2.3.1.129</ecNumber>
    </recommendedName>
</protein>
<dbReference type="InterPro" id="IPR011004">
    <property type="entry name" value="Trimer_LpxA-like_sf"/>
</dbReference>
<dbReference type="UniPathway" id="UPA00359">
    <property type="reaction ID" value="UER00477"/>
</dbReference>
<proteinExistence type="inferred from homology"/>
<sequence>MSHIHPSAIIEDGAVLGDGVRIGPFCHVGKDVVLGDGVELKSHAVVAGHTRIGARTVIFPFASIGHQAQDLKFKGEHATLSVGEDCIIREGVTMNAGTEGGGSTTTIGNRCAFLANSHVGHDSHLGDGCVLSNNVMIAGHVEVGSHVIFGGGSAVIQFTRVGDHAFVGGLAGLENDLIPFGMVTGNRARLGGLNLVGLKRRNFPREQIHALRAAYRELFESEEGTLRDRAQKIADSVADQPLVKQVTDFILVEGERRFCTPRGPAGDA</sequence>
<dbReference type="Pfam" id="PF13720">
    <property type="entry name" value="Acetyltransf_11"/>
    <property type="match status" value="1"/>
</dbReference>
<keyword evidence="5 6" id="KW-0012">Acyltransferase</keyword>
<dbReference type="SUPFAM" id="SSF51161">
    <property type="entry name" value="Trimeric LpxA-like enzymes"/>
    <property type="match status" value="1"/>
</dbReference>
<dbReference type="GO" id="GO:0009245">
    <property type="term" value="P:lipid A biosynthetic process"/>
    <property type="evidence" value="ECO:0007669"/>
    <property type="project" value="UniProtKB-UniRule"/>
</dbReference>
<evidence type="ECO:0000256" key="3">
    <source>
        <dbReference type="ARBA" id="ARBA00022679"/>
    </source>
</evidence>
<name>A0A0K6HXF6_9HYPH</name>
<dbReference type="PANTHER" id="PTHR43480:SF1">
    <property type="entry name" value="ACYL-[ACYL-CARRIER-PROTEIN]--UDP-N-ACETYLGLUCOSAMINE O-ACYLTRANSFERASE, MITOCHONDRIAL-RELATED"/>
    <property type="match status" value="1"/>
</dbReference>
<reference evidence="9" key="1">
    <citation type="submission" date="2015-08" db="EMBL/GenBank/DDBJ databases">
        <authorList>
            <person name="Varghese N."/>
        </authorList>
    </citation>
    <scope>NUCLEOTIDE SEQUENCE [LARGE SCALE GENOMIC DNA]</scope>
    <source>
        <strain evidence="9">DSM 23407</strain>
    </source>
</reference>
<dbReference type="Gene3D" id="1.20.1180.10">
    <property type="entry name" value="Udp N-acetylglucosamine O-acyltransferase, C-terminal domain"/>
    <property type="match status" value="1"/>
</dbReference>
<gene>
    <name evidence="6" type="primary">lpxA</name>
    <name evidence="8" type="ORF">Ga0061067_10440</name>
</gene>
<comment type="subcellular location">
    <subcellularLocation>
        <location evidence="6">Cytoplasm</location>
    </subcellularLocation>
</comment>
<organism evidence="8 9">
    <name type="scientific">Pannonibacter indicus</name>
    <dbReference type="NCBI Taxonomy" id="466044"/>
    <lineage>
        <taxon>Bacteria</taxon>
        <taxon>Pseudomonadati</taxon>
        <taxon>Pseudomonadota</taxon>
        <taxon>Alphaproteobacteria</taxon>
        <taxon>Hyphomicrobiales</taxon>
        <taxon>Stappiaceae</taxon>
        <taxon>Pannonibacter</taxon>
    </lineage>
</organism>
<comment type="function">
    <text evidence="6">Involved in the biosynthesis of lipid A, a phosphorylated glycolipid that anchors the lipopolysaccharide to the outer membrane of the cell.</text>
</comment>
<keyword evidence="6" id="KW-0963">Cytoplasm</keyword>
<feature type="domain" description="UDP N-acetylglucosamine O-acyltransferase C-terminal" evidence="7">
    <location>
        <begin position="176"/>
        <end position="256"/>
    </location>
</feature>
<dbReference type="InterPro" id="IPR001451">
    <property type="entry name" value="Hexapep"/>
</dbReference>
<dbReference type="EMBL" id="CYHE01000004">
    <property type="protein sequence ID" value="CUA95521.1"/>
    <property type="molecule type" value="Genomic_DNA"/>
</dbReference>
<dbReference type="InterPro" id="IPR037157">
    <property type="entry name" value="Acetyltransf_C_sf"/>
</dbReference>
<comment type="catalytic activity">
    <reaction evidence="6">
        <text>a (3R)-hydroxyacyl-[ACP] + UDP-N-acetyl-alpha-D-glucosamine = a UDP-3-O-[(3R)-3-hydroxyacyl]-N-acetyl-alpha-D-glucosamine + holo-[ACP]</text>
        <dbReference type="Rhea" id="RHEA:67812"/>
        <dbReference type="Rhea" id="RHEA-COMP:9685"/>
        <dbReference type="Rhea" id="RHEA-COMP:9945"/>
        <dbReference type="ChEBI" id="CHEBI:57705"/>
        <dbReference type="ChEBI" id="CHEBI:64479"/>
        <dbReference type="ChEBI" id="CHEBI:78827"/>
        <dbReference type="ChEBI" id="CHEBI:173225"/>
        <dbReference type="EC" id="2.3.1.129"/>
    </reaction>
</comment>
<dbReference type="CDD" id="cd03351">
    <property type="entry name" value="LbH_UDP-GlcNAc_AT"/>
    <property type="match status" value="1"/>
</dbReference>
<dbReference type="RefSeq" id="WP_055455346.1">
    <property type="nucleotide sequence ID" value="NZ_CYHE01000004.1"/>
</dbReference>
<keyword evidence="2 6" id="KW-0441">Lipid A biosynthesis</keyword>
<evidence type="ECO:0000313" key="8">
    <source>
        <dbReference type="EMBL" id="CUA95521.1"/>
    </source>
</evidence>
<dbReference type="PIRSF" id="PIRSF000456">
    <property type="entry name" value="UDP-GlcNAc_acltr"/>
    <property type="match status" value="1"/>
</dbReference>
<dbReference type="Pfam" id="PF00132">
    <property type="entry name" value="Hexapep"/>
    <property type="match status" value="2"/>
</dbReference>
<dbReference type="OrthoDB" id="9807278at2"/>
<evidence type="ECO:0000256" key="5">
    <source>
        <dbReference type="ARBA" id="ARBA00023315"/>
    </source>
</evidence>
<accession>A0A0K6HXF6</accession>
<evidence type="ECO:0000313" key="9">
    <source>
        <dbReference type="Proteomes" id="UP000183900"/>
    </source>
</evidence>
<evidence type="ECO:0000256" key="1">
    <source>
        <dbReference type="ARBA" id="ARBA00022516"/>
    </source>
</evidence>
<dbReference type="Proteomes" id="UP000183900">
    <property type="component" value="Unassembled WGS sequence"/>
</dbReference>